<evidence type="ECO:0000256" key="3">
    <source>
        <dbReference type="ARBA" id="ARBA00022475"/>
    </source>
</evidence>
<feature type="transmembrane region" description="Helical" evidence="8">
    <location>
        <begin position="62"/>
        <end position="82"/>
    </location>
</feature>
<evidence type="ECO:0000256" key="5">
    <source>
        <dbReference type="ARBA" id="ARBA00022989"/>
    </source>
</evidence>
<keyword evidence="4 8" id="KW-0812">Transmembrane</keyword>
<evidence type="ECO:0000256" key="8">
    <source>
        <dbReference type="SAM" id="Phobius"/>
    </source>
</evidence>
<organism evidence="9 10">
    <name type="scientific">Streptomyces canarius</name>
    <dbReference type="NCBI Taxonomy" id="285453"/>
    <lineage>
        <taxon>Bacteria</taxon>
        <taxon>Bacillati</taxon>
        <taxon>Actinomycetota</taxon>
        <taxon>Actinomycetes</taxon>
        <taxon>Kitasatosporales</taxon>
        <taxon>Streptomycetaceae</taxon>
        <taxon>Streptomyces</taxon>
    </lineage>
</organism>
<keyword evidence="6 8" id="KW-0472">Membrane</keyword>
<feature type="transmembrane region" description="Helical" evidence="8">
    <location>
        <begin position="94"/>
        <end position="113"/>
    </location>
</feature>
<feature type="transmembrane region" description="Helical" evidence="8">
    <location>
        <begin position="6"/>
        <end position="24"/>
    </location>
</feature>
<evidence type="ECO:0000313" key="10">
    <source>
        <dbReference type="Proteomes" id="UP000653644"/>
    </source>
</evidence>
<gene>
    <name evidence="9" type="ORF">GCM10010345_45190</name>
</gene>
<keyword evidence="5 8" id="KW-1133">Transmembrane helix</keyword>
<protein>
    <recommendedName>
        <fullName evidence="11">Transporter</fullName>
    </recommendedName>
</protein>
<feature type="compositionally biased region" description="Basic and acidic residues" evidence="7">
    <location>
        <begin position="413"/>
        <end position="426"/>
    </location>
</feature>
<dbReference type="InterPro" id="IPR004776">
    <property type="entry name" value="Mem_transp_PIN-like"/>
</dbReference>
<evidence type="ECO:0000256" key="1">
    <source>
        <dbReference type="ARBA" id="ARBA00004141"/>
    </source>
</evidence>
<evidence type="ECO:0000256" key="2">
    <source>
        <dbReference type="ARBA" id="ARBA00022448"/>
    </source>
</evidence>
<evidence type="ECO:0000256" key="6">
    <source>
        <dbReference type="ARBA" id="ARBA00023136"/>
    </source>
</evidence>
<sequence length="459" mass="47157">MLSGFAVIAVVIGVGYVLGRRGTLGEQGGEVLTRLAFTVAGPALLFTTLARADLSVLFSGRLLVTALSTAVVAGVFVAVGAVRGWGVGRTTIGALCSGYVNSGYLGIPIAAYVLGDASLVAPVPLFQVVLVTPVALTVLDLSGGGEKGTVGRRLLTPLRNPVAVGSLSGVVVSAAGGRLPGPLLSPLTLIGDMSVPAALLVFGMSLHGSPAPGRGRDGHLVLLSVALKSLGRPLVAWALARGVFGLHGAPLLDVVVTAALPCAQNLYTYACRYRVAESLARESILLSTVVSVPVLVGWRRCWADAGSVDRELARVDGEAERLRQLDEVTELDRLEDPVDVALGLAVERRGGASGGPAVDQEVQRDTGGGVGGGLADAIVAGVGPGGDLDDEFGEGGGDVGVRLRAFPHRSHQQVRDEHAQPRRHGDGQCLEDFPLLGDHGVEATLNAGRDHVVAKRGSR</sequence>
<dbReference type="EMBL" id="BMVN01000015">
    <property type="protein sequence ID" value="GHA35490.1"/>
    <property type="molecule type" value="Genomic_DNA"/>
</dbReference>
<keyword evidence="3" id="KW-1003">Cell membrane</keyword>
<dbReference type="PANTHER" id="PTHR36838">
    <property type="entry name" value="AUXIN EFFLUX CARRIER FAMILY PROTEIN"/>
    <property type="match status" value="1"/>
</dbReference>
<dbReference type="Pfam" id="PF03547">
    <property type="entry name" value="Mem_trans"/>
    <property type="match status" value="1"/>
</dbReference>
<name>A0ABQ3CPX0_9ACTN</name>
<keyword evidence="2" id="KW-0813">Transport</keyword>
<proteinExistence type="predicted"/>
<dbReference type="Proteomes" id="UP000653644">
    <property type="component" value="Unassembled WGS sequence"/>
</dbReference>
<accession>A0ABQ3CPX0</accession>
<reference evidence="10" key="1">
    <citation type="journal article" date="2019" name="Int. J. Syst. Evol. Microbiol.">
        <title>The Global Catalogue of Microorganisms (GCM) 10K type strain sequencing project: providing services to taxonomists for standard genome sequencing and annotation.</title>
        <authorList>
            <consortium name="The Broad Institute Genomics Platform"/>
            <consortium name="The Broad Institute Genome Sequencing Center for Infectious Disease"/>
            <person name="Wu L."/>
            <person name="Ma J."/>
        </authorList>
    </citation>
    <scope>NUCLEOTIDE SEQUENCE [LARGE SCALE GENOMIC DNA]</scope>
    <source>
        <strain evidence="10">JCM 4733</strain>
    </source>
</reference>
<keyword evidence="10" id="KW-1185">Reference proteome</keyword>
<comment type="caution">
    <text evidence="9">The sequence shown here is derived from an EMBL/GenBank/DDBJ whole genome shotgun (WGS) entry which is preliminary data.</text>
</comment>
<evidence type="ECO:0000256" key="7">
    <source>
        <dbReference type="SAM" id="MobiDB-lite"/>
    </source>
</evidence>
<comment type="subcellular location">
    <subcellularLocation>
        <location evidence="1">Membrane</location>
        <topology evidence="1">Multi-pass membrane protein</topology>
    </subcellularLocation>
</comment>
<feature type="transmembrane region" description="Helical" evidence="8">
    <location>
        <begin position="31"/>
        <end position="50"/>
    </location>
</feature>
<evidence type="ECO:0008006" key="11">
    <source>
        <dbReference type="Google" id="ProtNLM"/>
    </source>
</evidence>
<feature type="region of interest" description="Disordered" evidence="7">
    <location>
        <begin position="407"/>
        <end position="428"/>
    </location>
</feature>
<evidence type="ECO:0000256" key="4">
    <source>
        <dbReference type="ARBA" id="ARBA00022692"/>
    </source>
</evidence>
<evidence type="ECO:0000313" key="9">
    <source>
        <dbReference type="EMBL" id="GHA35490.1"/>
    </source>
</evidence>
<dbReference type="PANTHER" id="PTHR36838:SF1">
    <property type="entry name" value="SLR1864 PROTEIN"/>
    <property type="match status" value="1"/>
</dbReference>